<feature type="domain" description="Fibronectin type-III" evidence="7">
    <location>
        <begin position="750"/>
        <end position="835"/>
    </location>
</feature>
<reference evidence="8 9" key="1">
    <citation type="submission" date="2018-03" db="EMBL/GenBank/DDBJ databases">
        <title>Genome sequence of Paenibacillus elgii strain AC13 an antimicrobial compound producing bacteria.</title>
        <authorList>
            <person name="Kurokawa A.S."/>
            <person name="Araujo J.F."/>
            <person name="Costa R.A."/>
            <person name="Ortega D.B."/>
            <person name="Pires A.S."/>
            <person name="Pappas G.J.Jr."/>
            <person name="Franco O.L."/>
            <person name="Barreto C."/>
            <person name="Magalhaes B.S."/>
            <person name="Kruger R.H."/>
        </authorList>
    </citation>
    <scope>NUCLEOTIDE SEQUENCE [LARGE SCALE GENOMIC DNA]</scope>
    <source>
        <strain evidence="8 9">AC13</strain>
    </source>
</reference>
<dbReference type="PANTHER" id="PTHR19328">
    <property type="entry name" value="HEDGEHOG-INTERACTING PROTEIN"/>
    <property type="match status" value="1"/>
</dbReference>
<dbReference type="InterPro" id="IPR036116">
    <property type="entry name" value="FN3_sf"/>
</dbReference>
<feature type="region of interest" description="Disordered" evidence="6">
    <location>
        <begin position="446"/>
        <end position="471"/>
    </location>
</feature>
<keyword evidence="5" id="KW-0624">Polysaccharide degradation</keyword>
<dbReference type="SUPFAM" id="SSF49265">
    <property type="entry name" value="Fibronectin type III"/>
    <property type="match status" value="2"/>
</dbReference>
<evidence type="ECO:0000256" key="6">
    <source>
        <dbReference type="SAM" id="MobiDB-lite"/>
    </source>
</evidence>
<dbReference type="InterPro" id="IPR012938">
    <property type="entry name" value="Glc/Sorbosone_DH"/>
</dbReference>
<dbReference type="InterPro" id="IPR013320">
    <property type="entry name" value="ConA-like_dom_sf"/>
</dbReference>
<feature type="domain" description="Fibronectin type-III" evidence="7">
    <location>
        <begin position="656"/>
        <end position="742"/>
    </location>
</feature>
<name>A0A2T6G5F3_9BACL</name>
<evidence type="ECO:0000256" key="2">
    <source>
        <dbReference type="ARBA" id="ARBA00022801"/>
    </source>
</evidence>
<dbReference type="Pfam" id="PF07995">
    <property type="entry name" value="GSDH"/>
    <property type="match status" value="1"/>
</dbReference>
<gene>
    <name evidence="8" type="ORF">C8Z91_08025</name>
</gene>
<sequence length="1177" mass="124126">MMLMKGGGGNRRLRLICLIFCKIHGREHDLRMKVKAAKALGISMLLALQLLVPAQGFGQEVRQGSLETGNSNVPATTTSAVYGSGSIGTLAAVPSPWSNKDIGSPALAGSADFNPGTGVYTVKGAGKDIWGTSDQFHYVYQPLTGSGAIIAQVTGQGNTDDFAKAGLMIRETLDANAKHVDIAAVPSGMYTFQYRNDVGGATTSVKANSTSPSWLKLERDGNTFKGSYSTDGSTWTEVSQASVTMKSSVYVGLAVSSHNVSKLNTATFTNVSLGGSDTTAPSVPTGLTSPGQTETTVDLSWTASTDNVGVTGYDVFQDGTLIGSPLGTSYSVVGLKPGTAYTFTVKAKDAAGNSSTASSQLSVTTKADTTAPTEPTNVTAAGKTDTTVTLTWTASTDNVGVTAYDIYRDGTLVKADVIDTSYTVTGLTASTAYSFTVKAKDAAGNQSAASQPLSVTTNAPGPGEVPAPWQSKDIGSPVVAGSALYDANTDVFTVSGAGKDIWSTSDQFRYVYRPWSGDGTIVALITSQTNTDGWAKAGIMIRENLNADAKHADLLLSPSNGFTFQYRTAAGGATESVKQASSSPAWVKLQRTGNVIKGFVSNNGMNWGDIGSVTVGMGANVYFGLAVTSHDVNTASTATISKVTVNASGDVYPPTAPTNVAVDSKTDTSVGLSWLASVDDIGVTGYDVYRDGQLAGSTTTETFFKVTGLKANTAYSFTVKAKDGAGHVSEPSTPLSVTTAAQPDTQSPTAPSNLTSPAKTSSSVSLAWTASTDNVGVFKYDVYKDGKLVDSTTGTTFTVSGLTANTTYSFTVKARDLAGNVSAASNTLSVKTSSTSTDPYTLQVVADNLEVPWALAFAPDGRIFFTERNSGRVRVVVNGQVRSTPVITLGAPFYYQPKSEGGLLGIALDPNFETNHYMYLYHTYKDSNNTVKNRLVRLIEKNNTATLDKVLLDKLPGAVYHNGGRLKVGPDNKLYFSNGNYGKTDDTLTYLGGKIFRLNLDGTIPSDNPFGASSPVYTRGHRNPQGLAWQPGTNRLFSSEHGEAAKDEINYIVPGANYGWPDYEGDNQNKPGITPPLIHSGNARWAPSGITFVSDGPWKGDLLVSNLAGKQIIRMQVKEQNGQPVIGNLSYLYKNTYGRIREIIEAPDRSLYLITSNNGDKNGDGTPDKLIRLVPNF</sequence>
<keyword evidence="1" id="KW-0732">Signal</keyword>
<feature type="domain" description="Fibronectin type-III" evidence="7">
    <location>
        <begin position="374"/>
        <end position="460"/>
    </location>
</feature>
<dbReference type="SUPFAM" id="SSF50952">
    <property type="entry name" value="Soluble quinoprotein glucose dehydrogenase"/>
    <property type="match status" value="1"/>
</dbReference>
<dbReference type="EMBL" id="PYHP01000022">
    <property type="protein sequence ID" value="PUA39370.1"/>
    <property type="molecule type" value="Genomic_DNA"/>
</dbReference>
<evidence type="ECO:0000256" key="5">
    <source>
        <dbReference type="ARBA" id="ARBA00023326"/>
    </source>
</evidence>
<proteinExistence type="predicted"/>
<dbReference type="InterPro" id="IPR003961">
    <property type="entry name" value="FN3_dom"/>
</dbReference>
<keyword evidence="2" id="KW-0378">Hydrolase</keyword>
<feature type="compositionally biased region" description="Polar residues" evidence="6">
    <location>
        <begin position="446"/>
        <end position="459"/>
    </location>
</feature>
<evidence type="ECO:0000313" key="8">
    <source>
        <dbReference type="EMBL" id="PUA39370.1"/>
    </source>
</evidence>
<keyword evidence="3" id="KW-0119">Carbohydrate metabolism</keyword>
<dbReference type="Gene3D" id="2.120.10.30">
    <property type="entry name" value="TolB, C-terminal domain"/>
    <property type="match status" value="1"/>
</dbReference>
<evidence type="ECO:0000259" key="7">
    <source>
        <dbReference type="PROSITE" id="PS50853"/>
    </source>
</evidence>
<dbReference type="Gene3D" id="2.60.40.10">
    <property type="entry name" value="Immunoglobulins"/>
    <property type="match status" value="4"/>
</dbReference>
<dbReference type="GO" id="GO:0000272">
    <property type="term" value="P:polysaccharide catabolic process"/>
    <property type="evidence" value="ECO:0007669"/>
    <property type="project" value="UniProtKB-KW"/>
</dbReference>
<dbReference type="AlphaFoldDB" id="A0A2T6G5F3"/>
<dbReference type="SUPFAM" id="SSF49899">
    <property type="entry name" value="Concanavalin A-like lectins/glucanases"/>
    <property type="match status" value="1"/>
</dbReference>
<dbReference type="PROSITE" id="PS50853">
    <property type="entry name" value="FN3"/>
    <property type="match status" value="4"/>
</dbReference>
<dbReference type="Gene3D" id="2.60.120.200">
    <property type="match status" value="2"/>
</dbReference>
<dbReference type="FunFam" id="2.60.40.10:FF:001114">
    <property type="entry name" value="Chitinase A1"/>
    <property type="match status" value="1"/>
</dbReference>
<dbReference type="SMART" id="SM00060">
    <property type="entry name" value="FN3"/>
    <property type="match status" value="4"/>
</dbReference>
<evidence type="ECO:0000256" key="4">
    <source>
        <dbReference type="ARBA" id="ARBA00023295"/>
    </source>
</evidence>
<keyword evidence="4" id="KW-0326">Glycosidase</keyword>
<evidence type="ECO:0000256" key="1">
    <source>
        <dbReference type="ARBA" id="ARBA00022729"/>
    </source>
</evidence>
<dbReference type="Pfam" id="PF00041">
    <property type="entry name" value="fn3"/>
    <property type="match status" value="4"/>
</dbReference>
<dbReference type="InterPro" id="IPR011041">
    <property type="entry name" value="Quinoprot_gluc/sorb_DH_b-prop"/>
</dbReference>
<feature type="region of interest" description="Disordered" evidence="6">
    <location>
        <begin position="724"/>
        <end position="759"/>
    </location>
</feature>
<protein>
    <recommendedName>
        <fullName evidence="7">Fibronectin type-III domain-containing protein</fullName>
    </recommendedName>
</protein>
<dbReference type="InterPro" id="IPR013783">
    <property type="entry name" value="Ig-like_fold"/>
</dbReference>
<dbReference type="CDD" id="cd00063">
    <property type="entry name" value="FN3"/>
    <property type="match status" value="4"/>
</dbReference>
<evidence type="ECO:0000313" key="9">
    <source>
        <dbReference type="Proteomes" id="UP000244184"/>
    </source>
</evidence>
<organism evidence="8 9">
    <name type="scientific">Paenibacillus elgii</name>
    <dbReference type="NCBI Taxonomy" id="189691"/>
    <lineage>
        <taxon>Bacteria</taxon>
        <taxon>Bacillati</taxon>
        <taxon>Bacillota</taxon>
        <taxon>Bacilli</taxon>
        <taxon>Bacillales</taxon>
        <taxon>Paenibacillaceae</taxon>
        <taxon>Paenibacillus</taxon>
    </lineage>
</organism>
<dbReference type="InterPro" id="IPR011042">
    <property type="entry name" value="6-blade_b-propeller_TolB-like"/>
</dbReference>
<evidence type="ECO:0000256" key="3">
    <source>
        <dbReference type="ARBA" id="ARBA00023277"/>
    </source>
</evidence>
<dbReference type="PANTHER" id="PTHR19328:SF13">
    <property type="entry name" value="HIPL1 PROTEIN"/>
    <property type="match status" value="1"/>
</dbReference>
<accession>A0A2T6G5F3</accession>
<comment type="caution">
    <text evidence="8">The sequence shown here is derived from an EMBL/GenBank/DDBJ whole genome shotgun (WGS) entry which is preliminary data.</text>
</comment>
<feature type="domain" description="Fibronectin type-III" evidence="7">
    <location>
        <begin position="280"/>
        <end position="368"/>
    </location>
</feature>
<feature type="compositionally biased region" description="Polar residues" evidence="6">
    <location>
        <begin position="730"/>
        <end position="759"/>
    </location>
</feature>
<dbReference type="Proteomes" id="UP000244184">
    <property type="component" value="Unassembled WGS sequence"/>
</dbReference>
<dbReference type="GO" id="GO:0016798">
    <property type="term" value="F:hydrolase activity, acting on glycosyl bonds"/>
    <property type="evidence" value="ECO:0007669"/>
    <property type="project" value="UniProtKB-KW"/>
</dbReference>